<dbReference type="OrthoDB" id="398931at2"/>
<evidence type="ECO:0000313" key="1">
    <source>
        <dbReference type="EMBL" id="AUF83589.1"/>
    </source>
</evidence>
<dbReference type="Proteomes" id="UP000233419">
    <property type="component" value="Chromosome"/>
</dbReference>
<accession>A0A2K9C283</accession>
<name>A0A2K9C283_9MOLU</name>
<proteinExistence type="predicted"/>
<protein>
    <recommendedName>
        <fullName evidence="3">DUF3781 domain-containing protein</fullName>
    </recommendedName>
</protein>
<sequence length="93" mass="10865">MSFYYKHNYVFSDHGLQRCRERLNLKMAPDYEVKEAVIKHIENSTRSFEAGNEIYISASNTQIYFIIDRRSNLIITATKISAEKQLSIMSRGL</sequence>
<dbReference type="RefSeq" id="WP_027048063.1">
    <property type="nucleotide sequence ID" value="NZ_CP025257.1"/>
</dbReference>
<gene>
    <name evidence="1" type="ORF">CXP39_02125</name>
</gene>
<reference evidence="1 2" key="1">
    <citation type="submission" date="2017-12" db="EMBL/GenBank/DDBJ databases">
        <title>Mesoplasma syrphidae YJS, Complete Genome.</title>
        <authorList>
            <person name="Knight T.F."/>
            <person name="Citino T."/>
            <person name="Rubinstein R."/>
            <person name="Neuschaefer Z."/>
        </authorList>
    </citation>
    <scope>NUCLEOTIDE SEQUENCE [LARGE SCALE GENOMIC DNA]</scope>
    <source>
        <strain evidence="1 2">YJS</strain>
    </source>
</reference>
<evidence type="ECO:0000313" key="2">
    <source>
        <dbReference type="Proteomes" id="UP000233419"/>
    </source>
</evidence>
<dbReference type="KEGG" id="msyr:CXP39_02125"/>
<organism evidence="1 2">
    <name type="scientific">Mesoplasma syrphidae</name>
    <dbReference type="NCBI Taxonomy" id="225999"/>
    <lineage>
        <taxon>Bacteria</taxon>
        <taxon>Bacillati</taxon>
        <taxon>Mycoplasmatota</taxon>
        <taxon>Mollicutes</taxon>
        <taxon>Entomoplasmatales</taxon>
        <taxon>Entomoplasmataceae</taxon>
        <taxon>Mesoplasma</taxon>
    </lineage>
</organism>
<dbReference type="AlphaFoldDB" id="A0A2K9C283"/>
<evidence type="ECO:0008006" key="3">
    <source>
        <dbReference type="Google" id="ProtNLM"/>
    </source>
</evidence>
<keyword evidence="2" id="KW-1185">Reference proteome</keyword>
<dbReference type="EMBL" id="CP025257">
    <property type="protein sequence ID" value="AUF83589.1"/>
    <property type="molecule type" value="Genomic_DNA"/>
</dbReference>